<dbReference type="Gene3D" id="3.20.130.10">
    <property type="entry name" value="Fe-S hydro-lyase, tartrate dehydratase beta-type, catalytic domain"/>
    <property type="match status" value="1"/>
</dbReference>
<evidence type="ECO:0000259" key="3">
    <source>
        <dbReference type="Pfam" id="PF05683"/>
    </source>
</evidence>
<dbReference type="GO" id="GO:0016836">
    <property type="term" value="F:hydro-lyase activity"/>
    <property type="evidence" value="ECO:0007669"/>
    <property type="project" value="InterPro"/>
</dbReference>
<gene>
    <name evidence="4" type="ORF">B5V01_16555</name>
</gene>
<evidence type="ECO:0000256" key="1">
    <source>
        <dbReference type="ARBA" id="ARBA00008876"/>
    </source>
</evidence>
<evidence type="ECO:0000256" key="2">
    <source>
        <dbReference type="ARBA" id="ARBA00023239"/>
    </source>
</evidence>
<accession>A0A4Q1V153</accession>
<name>A0A4Q1V153_9HYPH</name>
<evidence type="ECO:0000313" key="5">
    <source>
        <dbReference type="Proteomes" id="UP000290444"/>
    </source>
</evidence>
<dbReference type="AlphaFoldDB" id="A0A4Q1V153"/>
<dbReference type="InterPro" id="IPR036660">
    <property type="entry name" value="Fe-S_hydroAse_TtdB_cat_sf"/>
</dbReference>
<dbReference type="Pfam" id="PF05683">
    <property type="entry name" value="Fumerase_C"/>
    <property type="match status" value="1"/>
</dbReference>
<reference evidence="4 5" key="1">
    <citation type="submission" date="2017-03" db="EMBL/GenBank/DDBJ databases">
        <authorList>
            <person name="Safronova V.I."/>
            <person name="Sazanova A.L."/>
            <person name="Chirak E.R."/>
        </authorList>
    </citation>
    <scope>NUCLEOTIDE SEQUENCE [LARGE SCALE GENOMIC DNA]</scope>
    <source>
        <strain evidence="4 5">Opo-242</strain>
    </source>
</reference>
<dbReference type="InterPro" id="IPR004647">
    <property type="entry name" value="Fe-S_hydro-lyase_TtdB-typ_cat"/>
</dbReference>
<dbReference type="SUPFAM" id="SSF117457">
    <property type="entry name" value="FumA C-terminal domain-like"/>
    <property type="match status" value="1"/>
</dbReference>
<dbReference type="EMBL" id="MZXX01000018">
    <property type="protein sequence ID" value="RXT44743.1"/>
    <property type="molecule type" value="Genomic_DNA"/>
</dbReference>
<feature type="domain" description="Fe-S hydro-lyase tartrate dehydratase beta-type catalytic" evidence="3">
    <location>
        <begin position="1"/>
        <end position="46"/>
    </location>
</feature>
<comment type="similarity">
    <text evidence="1">Belongs to the class-I fumarase family.</text>
</comment>
<proteinExistence type="inferred from homology"/>
<sequence length="113" mass="12452">MVGKAERSPAAIESTVRHKTPYLIAVGGAAYLISTSIKAARLVANDVMTVAIVEKRTTVSWRLRRKYRGEAHRKAVYASPIFRTGAQTSRSTSLQHVSMNLRPSTTVADHLIF</sequence>
<organism evidence="4 5">
    <name type="scientific">Mesorhizobium erdmanii</name>
    <dbReference type="NCBI Taxonomy" id="1777866"/>
    <lineage>
        <taxon>Bacteria</taxon>
        <taxon>Pseudomonadati</taxon>
        <taxon>Pseudomonadota</taxon>
        <taxon>Alphaproteobacteria</taxon>
        <taxon>Hyphomicrobiales</taxon>
        <taxon>Phyllobacteriaceae</taxon>
        <taxon>Mesorhizobium</taxon>
    </lineage>
</organism>
<evidence type="ECO:0000313" key="4">
    <source>
        <dbReference type="EMBL" id="RXT44743.1"/>
    </source>
</evidence>
<comment type="caution">
    <text evidence="4">The sequence shown here is derived from an EMBL/GenBank/DDBJ whole genome shotgun (WGS) entry which is preliminary data.</text>
</comment>
<protein>
    <recommendedName>
        <fullName evidence="3">Fe-S hydro-lyase tartrate dehydratase beta-type catalytic domain-containing protein</fullName>
    </recommendedName>
</protein>
<keyword evidence="2" id="KW-0456">Lyase</keyword>
<dbReference type="Proteomes" id="UP000290444">
    <property type="component" value="Unassembled WGS sequence"/>
</dbReference>